<dbReference type="PROSITE" id="PS51257">
    <property type="entry name" value="PROKAR_LIPOPROTEIN"/>
    <property type="match status" value="1"/>
</dbReference>
<evidence type="ECO:0000256" key="1">
    <source>
        <dbReference type="SAM" id="MobiDB-lite"/>
    </source>
</evidence>
<keyword evidence="2" id="KW-0732">Signal</keyword>
<evidence type="ECO:0008006" key="4">
    <source>
        <dbReference type="Google" id="ProtNLM"/>
    </source>
</evidence>
<dbReference type="EMBL" id="LR215729">
    <property type="protein sequence ID" value="VEV98056.1"/>
    <property type="molecule type" value="Genomic_DNA"/>
</dbReference>
<protein>
    <recommendedName>
        <fullName evidence="4">Lipoprotein</fullName>
    </recommendedName>
</protein>
<organism evidence="3">
    <name type="scientific">Pseudomonas marincola</name>
    <dbReference type="NCBI Taxonomy" id="437900"/>
    <lineage>
        <taxon>Bacteria</taxon>
        <taxon>Pseudomonadati</taxon>
        <taxon>Pseudomonadota</taxon>
        <taxon>Gammaproteobacteria</taxon>
        <taxon>Pseudomonadales</taxon>
        <taxon>Pseudomonadaceae</taxon>
        <taxon>Pseudomonas</taxon>
    </lineage>
</organism>
<feature type="signal peptide" evidence="2">
    <location>
        <begin position="1"/>
        <end position="17"/>
    </location>
</feature>
<feature type="region of interest" description="Disordered" evidence="1">
    <location>
        <begin position="62"/>
        <end position="88"/>
    </location>
</feature>
<proteinExistence type="predicted"/>
<accession>A0A653E7S4</accession>
<feature type="chain" id="PRO_5024993590" description="Lipoprotein" evidence="2">
    <location>
        <begin position="18"/>
        <end position="88"/>
    </location>
</feature>
<dbReference type="AlphaFoldDB" id="A0A653E7S4"/>
<evidence type="ECO:0000256" key="2">
    <source>
        <dbReference type="SAM" id="SignalP"/>
    </source>
</evidence>
<gene>
    <name evidence="3" type="ORF">PMYSY11_3012</name>
</gene>
<name>A0A653E7S4_9PSED</name>
<evidence type="ECO:0000313" key="3">
    <source>
        <dbReference type="EMBL" id="VEV98056.1"/>
    </source>
</evidence>
<dbReference type="RefSeq" id="WP_150548687.1">
    <property type="nucleotide sequence ID" value="NZ_LR215729.2"/>
</dbReference>
<sequence>MKRIVTIALLALTVLLAGCSSQPEKVERAYTDAEIKEFALEMLSRSGLPYEEYEKLRRAIENPQHRMSRTSRELDALRDSATRGESRS</sequence>
<reference evidence="3" key="1">
    <citation type="submission" date="2019-02" db="EMBL/GenBank/DDBJ databases">
        <authorList>
            <consortium name="Genoscope - CEA"/>
            <person name="William W."/>
        </authorList>
    </citation>
    <scope>NUCLEOTIDE SEQUENCE [LARGE SCALE GENOMIC DNA]</scope>
    <source>
        <strain evidence="3">YSy11</strain>
    </source>
</reference>